<keyword evidence="1" id="KW-0597">Phosphoprotein</keyword>
<gene>
    <name evidence="3" type="ORF">ACFSR3_16050</name>
</gene>
<protein>
    <submittedName>
        <fullName evidence="3">Response regulator</fullName>
    </submittedName>
</protein>
<dbReference type="RefSeq" id="WP_379822425.1">
    <property type="nucleotide sequence ID" value="NZ_JBHUMD010000030.1"/>
</dbReference>
<dbReference type="PANTHER" id="PTHR44520:SF2">
    <property type="entry name" value="RESPONSE REGULATOR RCP1"/>
    <property type="match status" value="1"/>
</dbReference>
<dbReference type="SMART" id="SM00448">
    <property type="entry name" value="REC"/>
    <property type="match status" value="1"/>
</dbReference>
<keyword evidence="4" id="KW-1185">Reference proteome</keyword>
<sequence length="143" mass="16522">MKSEFTIFYTDDDEDDLEFFTEIIDSININYTVVTQKNGQQLLDALDNPPPTPYMIFLDINMPGLNGLETLKKIRESNNEIPVIMLSTSDDSEIIQQSRELGASFYVPKSGMFNELKKSIEHTIKINWSNFTPTKNNFVYTFF</sequence>
<dbReference type="PANTHER" id="PTHR44520">
    <property type="entry name" value="RESPONSE REGULATOR RCP1-RELATED"/>
    <property type="match status" value="1"/>
</dbReference>
<dbReference type="InterPro" id="IPR001789">
    <property type="entry name" value="Sig_transdc_resp-reg_receiver"/>
</dbReference>
<dbReference type="Gene3D" id="3.40.50.2300">
    <property type="match status" value="1"/>
</dbReference>
<accession>A0ABW5NX01</accession>
<feature type="modified residue" description="4-aspartylphosphate" evidence="1">
    <location>
        <position position="59"/>
    </location>
</feature>
<dbReference type="InterPro" id="IPR052893">
    <property type="entry name" value="TCS_response_regulator"/>
</dbReference>
<evidence type="ECO:0000313" key="3">
    <source>
        <dbReference type="EMBL" id="MFD2603579.1"/>
    </source>
</evidence>
<dbReference type="PROSITE" id="PS50110">
    <property type="entry name" value="RESPONSE_REGULATORY"/>
    <property type="match status" value="1"/>
</dbReference>
<evidence type="ECO:0000256" key="1">
    <source>
        <dbReference type="PROSITE-ProRule" id="PRU00169"/>
    </source>
</evidence>
<evidence type="ECO:0000259" key="2">
    <source>
        <dbReference type="PROSITE" id="PS50110"/>
    </source>
</evidence>
<dbReference type="EMBL" id="JBHUMD010000030">
    <property type="protein sequence ID" value="MFD2603579.1"/>
    <property type="molecule type" value="Genomic_DNA"/>
</dbReference>
<proteinExistence type="predicted"/>
<dbReference type="Pfam" id="PF00072">
    <property type="entry name" value="Response_reg"/>
    <property type="match status" value="1"/>
</dbReference>
<comment type="caution">
    <text evidence="3">The sequence shown here is derived from an EMBL/GenBank/DDBJ whole genome shotgun (WGS) entry which is preliminary data.</text>
</comment>
<reference evidence="4" key="1">
    <citation type="journal article" date="2019" name="Int. J. Syst. Evol. Microbiol.">
        <title>The Global Catalogue of Microorganisms (GCM) 10K type strain sequencing project: providing services to taxonomists for standard genome sequencing and annotation.</title>
        <authorList>
            <consortium name="The Broad Institute Genomics Platform"/>
            <consortium name="The Broad Institute Genome Sequencing Center for Infectious Disease"/>
            <person name="Wu L."/>
            <person name="Ma J."/>
        </authorList>
    </citation>
    <scope>NUCLEOTIDE SEQUENCE [LARGE SCALE GENOMIC DNA]</scope>
    <source>
        <strain evidence="4">KCTC 42107</strain>
    </source>
</reference>
<dbReference type="Proteomes" id="UP001597480">
    <property type="component" value="Unassembled WGS sequence"/>
</dbReference>
<dbReference type="InterPro" id="IPR011006">
    <property type="entry name" value="CheY-like_superfamily"/>
</dbReference>
<evidence type="ECO:0000313" key="4">
    <source>
        <dbReference type="Proteomes" id="UP001597480"/>
    </source>
</evidence>
<organism evidence="3 4">
    <name type="scientific">Flavobacterium suzhouense</name>
    <dbReference type="NCBI Taxonomy" id="1529638"/>
    <lineage>
        <taxon>Bacteria</taxon>
        <taxon>Pseudomonadati</taxon>
        <taxon>Bacteroidota</taxon>
        <taxon>Flavobacteriia</taxon>
        <taxon>Flavobacteriales</taxon>
        <taxon>Flavobacteriaceae</taxon>
        <taxon>Flavobacterium</taxon>
    </lineage>
</organism>
<name>A0ABW5NX01_9FLAO</name>
<dbReference type="SUPFAM" id="SSF52172">
    <property type="entry name" value="CheY-like"/>
    <property type="match status" value="1"/>
</dbReference>
<feature type="domain" description="Response regulatory" evidence="2">
    <location>
        <begin position="6"/>
        <end position="124"/>
    </location>
</feature>